<comment type="similarity">
    <text evidence="1">Belongs to the UPP synthase family.</text>
</comment>
<keyword evidence="2" id="KW-0808">Transferase</keyword>
<dbReference type="PANTHER" id="PTHR10291">
    <property type="entry name" value="DEHYDRODOLICHYL DIPHOSPHATE SYNTHASE FAMILY MEMBER"/>
    <property type="match status" value="1"/>
</dbReference>
<dbReference type="OrthoDB" id="4173905at2759"/>
<accession>F2TT69</accession>
<dbReference type="GO" id="GO:0005783">
    <property type="term" value="C:endoplasmic reticulum"/>
    <property type="evidence" value="ECO:0007669"/>
    <property type="project" value="TreeGrafter"/>
</dbReference>
<dbReference type="GO" id="GO:0045547">
    <property type="term" value="F:ditrans,polycis-polyprenyl diphosphate synthase [(2E,6E)-farnesyl diphosphate specific] activity"/>
    <property type="evidence" value="ECO:0007669"/>
    <property type="project" value="TreeGrafter"/>
</dbReference>
<dbReference type="CDD" id="cd00475">
    <property type="entry name" value="Cis_IPPS"/>
    <property type="match status" value="1"/>
</dbReference>
<dbReference type="InterPro" id="IPR001441">
    <property type="entry name" value="UPP_synth-like"/>
</dbReference>
<feature type="region of interest" description="Disordered" evidence="3">
    <location>
        <begin position="371"/>
        <end position="412"/>
    </location>
</feature>
<dbReference type="NCBIfam" id="TIGR00055">
    <property type="entry name" value="uppS"/>
    <property type="match status" value="1"/>
</dbReference>
<organism evidence="4">
    <name type="scientific">Ajellomyces dermatitidis (strain ATCC 18188 / CBS 674.68)</name>
    <name type="common">Blastomyces dermatitidis</name>
    <dbReference type="NCBI Taxonomy" id="653446"/>
    <lineage>
        <taxon>Eukaryota</taxon>
        <taxon>Fungi</taxon>
        <taxon>Dikarya</taxon>
        <taxon>Ascomycota</taxon>
        <taxon>Pezizomycotina</taxon>
        <taxon>Eurotiomycetes</taxon>
        <taxon>Eurotiomycetidae</taxon>
        <taxon>Onygenales</taxon>
        <taxon>Ajellomycetaceae</taxon>
        <taxon>Blastomyces</taxon>
    </lineage>
</organism>
<name>F2TT69_AJEDA</name>
<dbReference type="GO" id="GO:0005811">
    <property type="term" value="C:lipid droplet"/>
    <property type="evidence" value="ECO:0007669"/>
    <property type="project" value="TreeGrafter"/>
</dbReference>
<dbReference type="PROSITE" id="PS01066">
    <property type="entry name" value="UPP_SYNTHASE"/>
    <property type="match status" value="1"/>
</dbReference>
<evidence type="ECO:0000256" key="2">
    <source>
        <dbReference type="ARBA" id="ARBA00022679"/>
    </source>
</evidence>
<dbReference type="SUPFAM" id="SSF64005">
    <property type="entry name" value="Undecaprenyl diphosphate synthase"/>
    <property type="match status" value="2"/>
</dbReference>
<dbReference type="GO" id="GO:1904423">
    <property type="term" value="C:dehydrodolichyl diphosphate synthase complex"/>
    <property type="evidence" value="ECO:0007669"/>
    <property type="project" value="TreeGrafter"/>
</dbReference>
<dbReference type="HOGENOM" id="CLU_038505_0_2_1"/>
<reference evidence="4" key="1">
    <citation type="submission" date="2010-03" db="EMBL/GenBank/DDBJ databases">
        <title>Annotation of Blastomyces dermatitidis strain ATCC 18188.</title>
        <authorList>
            <consortium name="The Broad Institute Genome Sequencing Platform"/>
            <consortium name="Broad Institute Genome Sequencing Center for Infectious Disease."/>
            <person name="Cuomo C."/>
            <person name="Klein B."/>
            <person name="Sullivan T."/>
            <person name="Heitman J."/>
            <person name="Young S."/>
            <person name="Zeng Q."/>
            <person name="Gargeya S."/>
            <person name="Alvarado L."/>
            <person name="Berlin A.M."/>
            <person name="Chapman S.B."/>
            <person name="Chen Z."/>
            <person name="Freedman E."/>
            <person name="Gellesch M."/>
            <person name="Goldberg J."/>
            <person name="Griggs A."/>
            <person name="Gujja S."/>
            <person name="Heilman E."/>
            <person name="Heiman D."/>
            <person name="Howarth C."/>
            <person name="Mehta T."/>
            <person name="Neiman D."/>
            <person name="Pearson M."/>
            <person name="Roberts A."/>
            <person name="Saif S."/>
            <person name="Shea T."/>
            <person name="Shenoy N."/>
            <person name="Sisk P."/>
            <person name="Stolte C."/>
            <person name="Sykes S."/>
            <person name="White J."/>
            <person name="Yandava C."/>
            <person name="Haas B."/>
            <person name="Nusbaum C."/>
            <person name="Birren B."/>
        </authorList>
    </citation>
    <scope>NUCLEOTIDE SEQUENCE [LARGE SCALE GENOMIC DNA]</scope>
    <source>
        <strain evidence="4">ATCC 18188</strain>
    </source>
</reference>
<proteinExistence type="inferred from homology"/>
<dbReference type="GO" id="GO:0016020">
    <property type="term" value="C:membrane"/>
    <property type="evidence" value="ECO:0007669"/>
    <property type="project" value="TreeGrafter"/>
</dbReference>
<dbReference type="HAMAP" id="MF_01139">
    <property type="entry name" value="ISPT"/>
    <property type="match status" value="1"/>
</dbReference>
<dbReference type="InterPro" id="IPR018520">
    <property type="entry name" value="UPP_synth-like_CS"/>
</dbReference>
<dbReference type="EMBL" id="GG749548">
    <property type="protein sequence ID" value="EGE86432.1"/>
    <property type="molecule type" value="Genomic_DNA"/>
</dbReference>
<dbReference type="AlphaFoldDB" id="F2TT69"/>
<dbReference type="InterPro" id="IPR036424">
    <property type="entry name" value="UPP_synth-like_sf"/>
</dbReference>
<dbReference type="Proteomes" id="UP000007802">
    <property type="component" value="Unassembled WGS sequence"/>
</dbReference>
<evidence type="ECO:0000256" key="3">
    <source>
        <dbReference type="SAM" id="MobiDB-lite"/>
    </source>
</evidence>
<dbReference type="PANTHER" id="PTHR10291:SF43">
    <property type="entry name" value="DEHYDRODOLICHYL DIPHOSPHATE SYNTHASE COMPLEX SUBUNIT DHDDS"/>
    <property type="match status" value="1"/>
</dbReference>
<dbReference type="Pfam" id="PF01255">
    <property type="entry name" value="Prenyltransf"/>
    <property type="match status" value="2"/>
</dbReference>
<evidence type="ECO:0000313" key="4">
    <source>
        <dbReference type="EMBL" id="EGE86432.1"/>
    </source>
</evidence>
<feature type="compositionally biased region" description="Polar residues" evidence="3">
    <location>
        <begin position="385"/>
        <end position="394"/>
    </location>
</feature>
<protein>
    <submittedName>
        <fullName evidence="4">Undecaprenyl diphosphate synthase</fullName>
    </submittedName>
</protein>
<feature type="region of interest" description="Disordered" evidence="3">
    <location>
        <begin position="236"/>
        <end position="259"/>
    </location>
</feature>
<feature type="compositionally biased region" description="Acidic residues" evidence="3">
    <location>
        <begin position="374"/>
        <end position="383"/>
    </location>
</feature>
<dbReference type="Gene3D" id="3.40.1180.10">
    <property type="entry name" value="Decaprenyl diphosphate synthase-like"/>
    <property type="match status" value="1"/>
</dbReference>
<evidence type="ECO:0000256" key="1">
    <source>
        <dbReference type="ARBA" id="ARBA00005432"/>
    </source>
</evidence>
<gene>
    <name evidence="4" type="ORF">BDDG_09377</name>
</gene>
<sequence length="412" mass="46507">MAASSMHLSKLRRWLLSSPPIEWGLSHLRELLIGALREGPIPQHVAFVMDGNRRFARNHRIEKVEGHNLGFEALAKILEVCYKAGVKVVTVYAFSIENFKRSKYEVDALMDMARVKLAQLSQHGDLLDRYGASVRVLGRRDLVKPEVLEAIDKAVELTSRNGDAILNICFPYTSRDEMTTAIRNTVIEYSTPLDRTQLPLSNGQRRTFSETHIAESIQKEGGMVNGHGTDFSLLRPRGKRATKSSNDDPDAFPLATSTTSTDHHSHVAEKVAIIPEAYTSYPPNTDQLIFLSPETITQQTLTDHMLTAGCPPLDLLVRTSGVERLSDFMLWQCHQNTEIVFLDILWPSFDLWTFLPVLWEWQWRVRKQGGQNGELEDSNEDEFSGSHNGVTNGVGSEYSPLAHRQRARSKDR</sequence>
<dbReference type="GO" id="GO:0016094">
    <property type="term" value="P:polyprenol biosynthetic process"/>
    <property type="evidence" value="ECO:0007669"/>
    <property type="project" value="TreeGrafter"/>
</dbReference>
<feature type="compositionally biased region" description="Basic residues" evidence="3">
    <location>
        <begin position="403"/>
        <end position="412"/>
    </location>
</feature>